<dbReference type="RefSeq" id="WP_062937385.1">
    <property type="nucleotide sequence ID" value="NZ_LRDT01000094.1"/>
</dbReference>
<dbReference type="EMBL" id="LRDT01000094">
    <property type="protein sequence ID" value="KZA06724.1"/>
    <property type="molecule type" value="Genomic_DNA"/>
</dbReference>
<organism evidence="1 2">
    <name type="scientific">Acinetobacter baumannii</name>
    <dbReference type="NCBI Taxonomy" id="470"/>
    <lineage>
        <taxon>Bacteria</taxon>
        <taxon>Pseudomonadati</taxon>
        <taxon>Pseudomonadota</taxon>
        <taxon>Gammaproteobacteria</taxon>
        <taxon>Moraxellales</taxon>
        <taxon>Moraxellaceae</taxon>
        <taxon>Acinetobacter</taxon>
        <taxon>Acinetobacter calcoaceticus/baumannii complex</taxon>
    </lineage>
</organism>
<name>A0AAJ0QT11_ACIBA</name>
<sequence length="106" mass="12161">MSELGQKLINEIRMVAASNPDYVYRDDHRTCAYVQAGGPSCLVGHGLWRLGLIDAKFETNQLNVEVFDHLWAEFDLEMDEEEVNWVQMVQEWQDTGRTWGEAVGIS</sequence>
<dbReference type="Proteomes" id="UP000076296">
    <property type="component" value="Unassembled WGS sequence"/>
</dbReference>
<evidence type="ECO:0000313" key="1">
    <source>
        <dbReference type="EMBL" id="KZA06724.1"/>
    </source>
</evidence>
<accession>A0AAJ0QT11</accession>
<dbReference type="AlphaFoldDB" id="A0AAJ0QT11"/>
<gene>
    <name evidence="1" type="ORF">LV35_04239</name>
</gene>
<protein>
    <submittedName>
        <fullName evidence="1">Uncharacterized protein</fullName>
    </submittedName>
</protein>
<reference evidence="1 2" key="1">
    <citation type="submission" date="2016-01" db="EMBL/GenBank/DDBJ databases">
        <title>Draft sequences of Acinetobacter baumannii isolates from wounded military personnel.</title>
        <authorList>
            <person name="Arivett B.A."/>
            <person name="Fiester S.E."/>
            <person name="Ream D.C."/>
            <person name="Actis L.A."/>
        </authorList>
    </citation>
    <scope>NUCLEOTIDE SEQUENCE [LARGE SCALE GENOMIC DNA]</scope>
    <source>
        <strain evidence="1 2">AB2828</strain>
    </source>
</reference>
<evidence type="ECO:0000313" key="2">
    <source>
        <dbReference type="Proteomes" id="UP000076296"/>
    </source>
</evidence>
<comment type="caution">
    <text evidence="1">The sequence shown here is derived from an EMBL/GenBank/DDBJ whole genome shotgun (WGS) entry which is preliminary data.</text>
</comment>
<proteinExistence type="predicted"/>